<accession>A0A3M6TSK7</accession>
<gene>
    <name evidence="1" type="ORF">pdam_00011192</name>
</gene>
<dbReference type="AlphaFoldDB" id="A0A3M6TSK7"/>
<organism evidence="1 2">
    <name type="scientific">Pocillopora damicornis</name>
    <name type="common">Cauliflower coral</name>
    <name type="synonym">Millepora damicornis</name>
    <dbReference type="NCBI Taxonomy" id="46731"/>
    <lineage>
        <taxon>Eukaryota</taxon>
        <taxon>Metazoa</taxon>
        <taxon>Cnidaria</taxon>
        <taxon>Anthozoa</taxon>
        <taxon>Hexacorallia</taxon>
        <taxon>Scleractinia</taxon>
        <taxon>Astrocoeniina</taxon>
        <taxon>Pocilloporidae</taxon>
        <taxon>Pocillopora</taxon>
    </lineage>
</organism>
<comment type="caution">
    <text evidence="1">The sequence shown here is derived from an EMBL/GenBank/DDBJ whole genome shotgun (WGS) entry which is preliminary data.</text>
</comment>
<reference evidence="1 2" key="1">
    <citation type="journal article" date="2018" name="Sci. Rep.">
        <title>Comparative analysis of the Pocillopora damicornis genome highlights role of immune system in coral evolution.</title>
        <authorList>
            <person name="Cunning R."/>
            <person name="Bay R.A."/>
            <person name="Gillette P."/>
            <person name="Baker A.C."/>
            <person name="Traylor-Knowles N."/>
        </authorList>
    </citation>
    <scope>NUCLEOTIDE SEQUENCE [LARGE SCALE GENOMIC DNA]</scope>
    <source>
        <strain evidence="1">RSMAS</strain>
        <tissue evidence="1">Whole animal</tissue>
    </source>
</reference>
<dbReference type="EMBL" id="RCHS01002988">
    <property type="protein sequence ID" value="RMX44385.1"/>
    <property type="molecule type" value="Genomic_DNA"/>
</dbReference>
<keyword evidence="2" id="KW-1185">Reference proteome</keyword>
<dbReference type="Proteomes" id="UP000275408">
    <property type="component" value="Unassembled WGS sequence"/>
</dbReference>
<protein>
    <submittedName>
        <fullName evidence="1">Uncharacterized protein</fullName>
    </submittedName>
</protein>
<evidence type="ECO:0000313" key="2">
    <source>
        <dbReference type="Proteomes" id="UP000275408"/>
    </source>
</evidence>
<evidence type="ECO:0000313" key="1">
    <source>
        <dbReference type="EMBL" id="RMX44385.1"/>
    </source>
</evidence>
<proteinExistence type="predicted"/>
<feature type="non-terminal residue" evidence="1">
    <location>
        <position position="196"/>
    </location>
</feature>
<name>A0A3M6TSK7_POCDA</name>
<sequence>MINLESLESPFVVPLMITCPNDNIQLVSTSIPNSIQENESFIINLEKLSNWKAWTLKGSRFRSYSVKNDGDGRVVALNKTGRKHTNIVVCWTPNVCMSCPNFTLEQRKVPNKIRGVTAASTVTLPSQAKNMKQKVGLTPGTAAKKGNDPLLAVLKLKKSTFPGFIREVVCNDLPTIMLYTDSQPEKIVKFCYHNLA</sequence>